<evidence type="ECO:0000259" key="3">
    <source>
        <dbReference type="Pfam" id="PF00534"/>
    </source>
</evidence>
<evidence type="ECO:0000256" key="2">
    <source>
        <dbReference type="ARBA" id="ARBA00022679"/>
    </source>
</evidence>
<sequence>MKIALMTREYPPEVYGGAGVHVEYLARELRAFEEVTVHAWGTGDVPHTAWDALRGDAPELAALRAVSIDLTMSAGAQGSDLAHSHTWYANFGGHLAKLLWGIPHVATVHSLEPLRPWKEEQLGGGYRLSSFCERTALENADAVIAVSNGTRGDILRVYPNIDPDRVHVIYNGIDTAEYTPDPTTDVLERHGIDPAKPSVVFVGRITRQKGVQYLLEAAKAFDPSAQLVLCAGSADTPELGAEVERRVEELKATREGVFWIEQMLPKPDVIQILSHATVFACPSIYEPLGIVNLEAMACEAAVVATATGGIVEVVVDDETGYLVPIEPGDDGTGAPRDPAKFAADFAQRVNALIADPAKAAAFGKAGRKRAVEAFAWPAIAAQTSQLYRDLVA</sequence>
<dbReference type="EC" id="2.4.1.21" evidence="5"/>
<dbReference type="RefSeq" id="WP_270040367.1">
    <property type="nucleotide sequence ID" value="NZ_JAPDOD010000009.1"/>
</dbReference>
<evidence type="ECO:0000313" key="6">
    <source>
        <dbReference type="Proteomes" id="UP001149140"/>
    </source>
</evidence>
<feature type="domain" description="Glycosyl transferase family 1" evidence="3">
    <location>
        <begin position="188"/>
        <end position="369"/>
    </location>
</feature>
<dbReference type="GO" id="GO:0009250">
    <property type="term" value="P:glucan biosynthetic process"/>
    <property type="evidence" value="ECO:0007669"/>
    <property type="project" value="InterPro"/>
</dbReference>
<protein>
    <submittedName>
        <fullName evidence="5">Glycogen synthase</fullName>
        <ecNumber evidence="5">2.4.1.21</ecNumber>
    </submittedName>
</protein>
<accession>A0A9X3S2I2</accession>
<reference evidence="5" key="1">
    <citation type="submission" date="2022-10" db="EMBL/GenBank/DDBJ databases">
        <title>The WGS of Solirubrobacter ginsenosidimutans DSM 21036.</title>
        <authorList>
            <person name="Jiang Z."/>
        </authorList>
    </citation>
    <scope>NUCLEOTIDE SEQUENCE</scope>
    <source>
        <strain evidence="5">DSM 21036</strain>
    </source>
</reference>
<keyword evidence="1 5" id="KW-0328">Glycosyltransferase</keyword>
<keyword evidence="2 5" id="KW-0808">Transferase</keyword>
<dbReference type="AlphaFoldDB" id="A0A9X3S2I2"/>
<dbReference type="CDD" id="cd03801">
    <property type="entry name" value="GT4_PimA-like"/>
    <property type="match status" value="1"/>
</dbReference>
<evidence type="ECO:0000259" key="4">
    <source>
        <dbReference type="Pfam" id="PF13439"/>
    </source>
</evidence>
<dbReference type="PANTHER" id="PTHR12526">
    <property type="entry name" value="GLYCOSYLTRANSFERASE"/>
    <property type="match status" value="1"/>
</dbReference>
<dbReference type="Gene3D" id="3.40.50.2000">
    <property type="entry name" value="Glycogen Phosphorylase B"/>
    <property type="match status" value="2"/>
</dbReference>
<name>A0A9X3S2I2_9ACTN</name>
<dbReference type="InterPro" id="IPR028098">
    <property type="entry name" value="Glyco_trans_4-like_N"/>
</dbReference>
<dbReference type="EMBL" id="JAPDOD010000009">
    <property type="protein sequence ID" value="MDA0161176.1"/>
    <property type="molecule type" value="Genomic_DNA"/>
</dbReference>
<dbReference type="GO" id="GO:0009011">
    <property type="term" value="F:alpha-1,4-glucan glucosyltransferase (ADP-glucose donor) activity"/>
    <property type="evidence" value="ECO:0007669"/>
    <property type="project" value="UniProtKB-EC"/>
</dbReference>
<comment type="caution">
    <text evidence="5">The sequence shown here is derived from an EMBL/GenBank/DDBJ whole genome shotgun (WGS) entry which is preliminary data.</text>
</comment>
<dbReference type="InterPro" id="IPR011875">
    <property type="entry name" value="M1P_synthase"/>
</dbReference>
<dbReference type="Proteomes" id="UP001149140">
    <property type="component" value="Unassembled WGS sequence"/>
</dbReference>
<dbReference type="PANTHER" id="PTHR12526:SF590">
    <property type="entry name" value="ALPHA-MALTOSE-1-PHOSPHATE SYNTHASE"/>
    <property type="match status" value="1"/>
</dbReference>
<keyword evidence="6" id="KW-1185">Reference proteome</keyword>
<dbReference type="NCBIfam" id="TIGR02149">
    <property type="entry name" value="glgA_Coryne"/>
    <property type="match status" value="1"/>
</dbReference>
<dbReference type="Pfam" id="PF13439">
    <property type="entry name" value="Glyco_transf_4"/>
    <property type="match status" value="1"/>
</dbReference>
<evidence type="ECO:0000313" key="5">
    <source>
        <dbReference type="EMBL" id="MDA0161176.1"/>
    </source>
</evidence>
<gene>
    <name evidence="5" type="primary">glgA</name>
    <name evidence="5" type="ORF">OM076_12935</name>
</gene>
<feature type="domain" description="Glycosyltransferase subfamily 4-like N-terminal" evidence="4">
    <location>
        <begin position="15"/>
        <end position="176"/>
    </location>
</feature>
<dbReference type="SUPFAM" id="SSF53756">
    <property type="entry name" value="UDP-Glycosyltransferase/glycogen phosphorylase"/>
    <property type="match status" value="1"/>
</dbReference>
<organism evidence="5 6">
    <name type="scientific">Solirubrobacter ginsenosidimutans</name>
    <dbReference type="NCBI Taxonomy" id="490573"/>
    <lineage>
        <taxon>Bacteria</taxon>
        <taxon>Bacillati</taxon>
        <taxon>Actinomycetota</taxon>
        <taxon>Thermoleophilia</taxon>
        <taxon>Solirubrobacterales</taxon>
        <taxon>Solirubrobacteraceae</taxon>
        <taxon>Solirubrobacter</taxon>
    </lineage>
</organism>
<proteinExistence type="predicted"/>
<evidence type="ECO:0000256" key="1">
    <source>
        <dbReference type="ARBA" id="ARBA00022676"/>
    </source>
</evidence>
<dbReference type="Pfam" id="PF00534">
    <property type="entry name" value="Glycos_transf_1"/>
    <property type="match status" value="1"/>
</dbReference>
<dbReference type="InterPro" id="IPR001296">
    <property type="entry name" value="Glyco_trans_1"/>
</dbReference>